<gene>
    <name evidence="1" type="ORF">S01H1_38980</name>
</gene>
<accession>X0VDK0</accession>
<feature type="non-terminal residue" evidence="1">
    <location>
        <position position="55"/>
    </location>
</feature>
<proteinExistence type="predicted"/>
<comment type="caution">
    <text evidence="1">The sequence shown here is derived from an EMBL/GenBank/DDBJ whole genome shotgun (WGS) entry which is preliminary data.</text>
</comment>
<sequence length="55" mass="6642">MKLHNEVTVHYECTLRLTEEEMRALDALTGYGFRPFLKVFYEKMGRHYLEPYEKG</sequence>
<dbReference type="AlphaFoldDB" id="X0VDK0"/>
<dbReference type="EMBL" id="BARS01024560">
    <property type="protein sequence ID" value="GAG09337.1"/>
    <property type="molecule type" value="Genomic_DNA"/>
</dbReference>
<protein>
    <submittedName>
        <fullName evidence="1">Uncharacterized protein</fullName>
    </submittedName>
</protein>
<organism evidence="1">
    <name type="scientific">marine sediment metagenome</name>
    <dbReference type="NCBI Taxonomy" id="412755"/>
    <lineage>
        <taxon>unclassified sequences</taxon>
        <taxon>metagenomes</taxon>
        <taxon>ecological metagenomes</taxon>
    </lineage>
</organism>
<reference evidence="1" key="1">
    <citation type="journal article" date="2014" name="Front. Microbiol.">
        <title>High frequency of phylogenetically diverse reductive dehalogenase-homologous genes in deep subseafloor sedimentary metagenomes.</title>
        <authorList>
            <person name="Kawai M."/>
            <person name="Futagami T."/>
            <person name="Toyoda A."/>
            <person name="Takaki Y."/>
            <person name="Nishi S."/>
            <person name="Hori S."/>
            <person name="Arai W."/>
            <person name="Tsubouchi T."/>
            <person name="Morono Y."/>
            <person name="Uchiyama I."/>
            <person name="Ito T."/>
            <person name="Fujiyama A."/>
            <person name="Inagaki F."/>
            <person name="Takami H."/>
        </authorList>
    </citation>
    <scope>NUCLEOTIDE SEQUENCE</scope>
    <source>
        <strain evidence="1">Expedition CK06-06</strain>
    </source>
</reference>
<evidence type="ECO:0000313" key="1">
    <source>
        <dbReference type="EMBL" id="GAG09337.1"/>
    </source>
</evidence>
<name>X0VDK0_9ZZZZ</name>